<feature type="compositionally biased region" description="Polar residues" evidence="1">
    <location>
        <begin position="68"/>
        <end position="80"/>
    </location>
</feature>
<protein>
    <submittedName>
        <fullName evidence="2">Uncharacterized protein</fullName>
    </submittedName>
</protein>
<dbReference type="Proteomes" id="UP000037274">
    <property type="component" value="Unassembled WGS sequence"/>
</dbReference>
<proteinExistence type="predicted"/>
<sequence length="80" mass="8260">MRWPAYPRPARTCRRTIAVAARVADAGAGVAARVARQVAAFLSEPPWTALGRGAHRAVPRPGQGLRATPQTATSATGSAA</sequence>
<reference evidence="2 3" key="1">
    <citation type="submission" date="2015-06" db="EMBL/GenBank/DDBJ databases">
        <title>Draft genome sequence of Streptomyces leeuwenhoekii C58, which produces the novel lasso peptide, chaxapeptin.</title>
        <authorList>
            <person name="Yi Y."/>
            <person name="Hai D."/>
            <person name="Jaspars M."/>
            <person name="Sheng H."/>
            <person name="Rateb M.E."/>
            <person name="Bull A."/>
            <person name="Goodfellow M."/>
            <person name="Asenjo J.A."/>
            <person name="Ebel R."/>
        </authorList>
    </citation>
    <scope>NUCLEOTIDE SEQUENCE [LARGE SCALE GENOMIC DNA]</scope>
    <source>
        <strain evidence="2 3">C58</strain>
    </source>
</reference>
<name>A0ABR5HRD0_STRLW</name>
<evidence type="ECO:0000313" key="3">
    <source>
        <dbReference type="Proteomes" id="UP000037274"/>
    </source>
</evidence>
<evidence type="ECO:0000313" key="2">
    <source>
        <dbReference type="EMBL" id="KMS68142.1"/>
    </source>
</evidence>
<evidence type="ECO:0000256" key="1">
    <source>
        <dbReference type="SAM" id="MobiDB-lite"/>
    </source>
</evidence>
<feature type="region of interest" description="Disordered" evidence="1">
    <location>
        <begin position="52"/>
        <end position="80"/>
    </location>
</feature>
<gene>
    <name evidence="2" type="ORF">ACH49_27620</name>
</gene>
<dbReference type="EMBL" id="LFEH01000169">
    <property type="protein sequence ID" value="KMS68142.1"/>
    <property type="molecule type" value="Genomic_DNA"/>
</dbReference>
<accession>A0ABR5HRD0</accession>
<keyword evidence="3" id="KW-1185">Reference proteome</keyword>
<comment type="caution">
    <text evidence="2">The sequence shown here is derived from an EMBL/GenBank/DDBJ whole genome shotgun (WGS) entry which is preliminary data.</text>
</comment>
<organism evidence="2 3">
    <name type="scientific">Streptomyces leeuwenhoekii</name>
    <dbReference type="NCBI Taxonomy" id="1437453"/>
    <lineage>
        <taxon>Bacteria</taxon>
        <taxon>Bacillati</taxon>
        <taxon>Actinomycetota</taxon>
        <taxon>Actinomycetes</taxon>
        <taxon>Kitasatosporales</taxon>
        <taxon>Streptomycetaceae</taxon>
        <taxon>Streptomyces</taxon>
    </lineage>
</organism>